<name>A0A8H3QBE4_9GLOM</name>
<dbReference type="PROSITE" id="PS50994">
    <property type="entry name" value="INTEGRASE"/>
    <property type="match status" value="1"/>
</dbReference>
<dbReference type="EMBL" id="BLAL01000012">
    <property type="protein sequence ID" value="GES74435.1"/>
    <property type="molecule type" value="Genomic_DNA"/>
</dbReference>
<protein>
    <recommendedName>
        <fullName evidence="1">Integrase catalytic domain-containing protein</fullName>
    </recommendedName>
</protein>
<gene>
    <name evidence="2" type="ORF">RCL2_000191600</name>
</gene>
<dbReference type="InterPro" id="IPR012337">
    <property type="entry name" value="RNaseH-like_sf"/>
</dbReference>
<organism evidence="2 3">
    <name type="scientific">Rhizophagus clarus</name>
    <dbReference type="NCBI Taxonomy" id="94130"/>
    <lineage>
        <taxon>Eukaryota</taxon>
        <taxon>Fungi</taxon>
        <taxon>Fungi incertae sedis</taxon>
        <taxon>Mucoromycota</taxon>
        <taxon>Glomeromycotina</taxon>
        <taxon>Glomeromycetes</taxon>
        <taxon>Glomerales</taxon>
        <taxon>Glomeraceae</taxon>
        <taxon>Rhizophagus</taxon>
    </lineage>
</organism>
<dbReference type="InterPro" id="IPR036397">
    <property type="entry name" value="RNaseH_sf"/>
</dbReference>
<dbReference type="OrthoDB" id="2424110at2759"/>
<dbReference type="AlphaFoldDB" id="A0A8H3QBE4"/>
<dbReference type="InterPro" id="IPR027417">
    <property type="entry name" value="P-loop_NTPase"/>
</dbReference>
<dbReference type="SUPFAM" id="SSF52540">
    <property type="entry name" value="P-loop containing nucleoside triphosphate hydrolases"/>
    <property type="match status" value="1"/>
</dbReference>
<dbReference type="GO" id="GO:0005634">
    <property type="term" value="C:nucleus"/>
    <property type="evidence" value="ECO:0007669"/>
    <property type="project" value="UniProtKB-ARBA"/>
</dbReference>
<evidence type="ECO:0000313" key="2">
    <source>
        <dbReference type="EMBL" id="GES74435.1"/>
    </source>
</evidence>
<comment type="caution">
    <text evidence="2">The sequence shown here is derived from an EMBL/GenBank/DDBJ whole genome shotgun (WGS) entry which is preliminary data.</text>
</comment>
<feature type="domain" description="Integrase catalytic" evidence="1">
    <location>
        <begin position="78"/>
        <end position="251"/>
    </location>
</feature>
<dbReference type="GO" id="GO:0003676">
    <property type="term" value="F:nucleic acid binding"/>
    <property type="evidence" value="ECO:0007669"/>
    <property type="project" value="InterPro"/>
</dbReference>
<dbReference type="Gene3D" id="3.40.50.300">
    <property type="entry name" value="P-loop containing nucleotide triphosphate hydrolases"/>
    <property type="match status" value="1"/>
</dbReference>
<dbReference type="Proteomes" id="UP000615446">
    <property type="component" value="Unassembled WGS sequence"/>
</dbReference>
<accession>A0A8H3QBE4</accession>
<reference evidence="2" key="1">
    <citation type="submission" date="2019-10" db="EMBL/GenBank/DDBJ databases">
        <title>Conservation and host-specific expression of non-tandemly repeated heterogenous ribosome RNA gene in arbuscular mycorrhizal fungi.</title>
        <authorList>
            <person name="Maeda T."/>
            <person name="Kobayashi Y."/>
            <person name="Nakagawa T."/>
            <person name="Ezawa T."/>
            <person name="Yamaguchi K."/>
            <person name="Bino T."/>
            <person name="Nishimoto Y."/>
            <person name="Shigenobu S."/>
            <person name="Kawaguchi M."/>
        </authorList>
    </citation>
    <scope>NUCLEOTIDE SEQUENCE</scope>
    <source>
        <strain evidence="2">HR1</strain>
    </source>
</reference>
<dbReference type="GO" id="GO:0015074">
    <property type="term" value="P:DNA integration"/>
    <property type="evidence" value="ECO:0007669"/>
    <property type="project" value="InterPro"/>
</dbReference>
<evidence type="ECO:0000259" key="1">
    <source>
        <dbReference type="PROSITE" id="PS50994"/>
    </source>
</evidence>
<evidence type="ECO:0000313" key="3">
    <source>
        <dbReference type="Proteomes" id="UP000615446"/>
    </source>
</evidence>
<dbReference type="SUPFAM" id="SSF53098">
    <property type="entry name" value="Ribonuclease H-like"/>
    <property type="match status" value="1"/>
</dbReference>
<dbReference type="InterPro" id="IPR001584">
    <property type="entry name" value="Integrase_cat-core"/>
</dbReference>
<sequence length="721" mass="84661">MSQPQIIIDPDEELRIVCRLLFYNIPGFYPNAKKLYRVCQEEGYSFRLKDITKWLKHQYNYQIFLQPLPCKAIASFSKIRIPNKVHQCDILLHTHDDQDGRRIFVCSFLVIDVATRFKAGRSLTSRNSLEIWIAIKEIYEDPSNPLTWPTLLMTDGDASFRGTFSQGMQQYNVTIRVVDLYSFESLALIKAFKKNLAKLIYKVQYAIEGRLAEGERSRLWNKVLQKYIDFMNNSKTRLIGMSPTRAMTLDEVESKPSSKAKRAIGRYEEIKLKKGMAVRYLLKPGELEGDHRHRATDPYWSLRIYKIKRVVIGRNPPQPVLYYLEDEPIESTAHLIGQNPKRPFKYEELQVIEEPDKIEYPPDEFMWKYHPTGFVHYVYVSTSKSAQAVDYAMKRGGKKFPSCRPNFLDGMQLDGYNEELRLGFEFHGKQHYSLNSMFHRRGQIDLDEQKMRDQKKQDICKKQADMEVKKLDQADRIILYIDEIKDAKRFNGLNSTPQWPFTVLITGRTNSGKTNEVVNLLLENKLYRMFNRKKGGTRYIRNDNLVLIGHHLNEPKYRYLKSAYQIIASSPKPYREDISFRAMKPDKIPKLDSFSPERGTVAIFEDVCADSKKVQEKIAHYFTEGRHRNISSMYVSQSFFDCPNLIRKNLNYVVLFNGSTSEELSRILRLYAYDWRSIYKDVVNYLTDRNFIVFDLTVPPNHPHRIRKGWDQIFEKNNIES</sequence>
<proteinExistence type="predicted"/>
<dbReference type="Gene3D" id="3.30.420.10">
    <property type="entry name" value="Ribonuclease H-like superfamily/Ribonuclease H"/>
    <property type="match status" value="1"/>
</dbReference>